<feature type="region of interest" description="Disordered" evidence="1">
    <location>
        <begin position="1"/>
        <end position="51"/>
    </location>
</feature>
<organism evidence="2 3">
    <name type="scientific">Dibothriocephalus latus</name>
    <name type="common">Fish tapeworm</name>
    <name type="synonym">Diphyllobothrium latum</name>
    <dbReference type="NCBI Taxonomy" id="60516"/>
    <lineage>
        <taxon>Eukaryota</taxon>
        <taxon>Metazoa</taxon>
        <taxon>Spiralia</taxon>
        <taxon>Lophotrochozoa</taxon>
        <taxon>Platyhelminthes</taxon>
        <taxon>Cestoda</taxon>
        <taxon>Eucestoda</taxon>
        <taxon>Diphyllobothriidea</taxon>
        <taxon>Diphyllobothriidae</taxon>
        <taxon>Dibothriocephalus</taxon>
    </lineage>
</organism>
<dbReference type="EMBL" id="UYRU01056802">
    <property type="protein sequence ID" value="VDN13593.1"/>
    <property type="molecule type" value="Genomic_DNA"/>
</dbReference>
<reference evidence="2 3" key="1">
    <citation type="submission" date="2018-11" db="EMBL/GenBank/DDBJ databases">
        <authorList>
            <consortium name="Pathogen Informatics"/>
        </authorList>
    </citation>
    <scope>NUCLEOTIDE SEQUENCE [LARGE SCALE GENOMIC DNA]</scope>
</reference>
<accession>A0A3P7LRN4</accession>
<sequence>RRNSASTPAAEAATTAGYSPPSKPTTVGLGSSEFSTAPPSQKSSADYLSPCGTPQTGGGGVICSSSNNITCTSASNYPSNEMPNASEGSSFSDSLCNQVADPVKFSPNGGGGGGSSLTNGSSDKAYHFSDSHGAPRSSGDDASRGGGNSNTDLQKASGEEVKTCRSAPTLTAASPSHVELHFLINTLPQSLLECALEHTQSLDSFLQTDYLNYVMGL</sequence>
<evidence type="ECO:0000313" key="2">
    <source>
        <dbReference type="EMBL" id="VDN13593.1"/>
    </source>
</evidence>
<feature type="compositionally biased region" description="Low complexity" evidence="1">
    <location>
        <begin position="1"/>
        <end position="16"/>
    </location>
</feature>
<feature type="non-terminal residue" evidence="2">
    <location>
        <position position="1"/>
    </location>
</feature>
<dbReference type="AlphaFoldDB" id="A0A3P7LRN4"/>
<feature type="region of interest" description="Disordered" evidence="1">
    <location>
        <begin position="73"/>
        <end position="162"/>
    </location>
</feature>
<evidence type="ECO:0000313" key="3">
    <source>
        <dbReference type="Proteomes" id="UP000281553"/>
    </source>
</evidence>
<keyword evidence="3" id="KW-1185">Reference proteome</keyword>
<gene>
    <name evidence="2" type="ORF">DILT_LOCUS9424</name>
</gene>
<evidence type="ECO:0000256" key="1">
    <source>
        <dbReference type="SAM" id="MobiDB-lite"/>
    </source>
</evidence>
<feature type="compositionally biased region" description="Polar residues" evidence="1">
    <location>
        <begin position="24"/>
        <end position="46"/>
    </location>
</feature>
<protein>
    <submittedName>
        <fullName evidence="2">Uncharacterized protein</fullName>
    </submittedName>
</protein>
<name>A0A3P7LRN4_DIBLA</name>
<proteinExistence type="predicted"/>
<feature type="compositionally biased region" description="Polar residues" evidence="1">
    <location>
        <begin position="73"/>
        <end position="97"/>
    </location>
</feature>
<dbReference type="Proteomes" id="UP000281553">
    <property type="component" value="Unassembled WGS sequence"/>
</dbReference>